<gene>
    <name evidence="1" type="ORF">POM88_003079</name>
    <name evidence="2" type="ORF">POM88_003082</name>
</gene>
<reference evidence="2" key="2">
    <citation type="submission" date="2023-05" db="EMBL/GenBank/DDBJ databases">
        <authorList>
            <person name="Schelkunov M.I."/>
        </authorList>
    </citation>
    <scope>NUCLEOTIDE SEQUENCE</scope>
    <source>
        <strain evidence="2">Hsosn_3</strain>
        <tissue evidence="2">Leaf</tissue>
    </source>
</reference>
<dbReference type="EMBL" id="JAUIZM010000001">
    <property type="protein sequence ID" value="KAK1403477.1"/>
    <property type="molecule type" value="Genomic_DNA"/>
</dbReference>
<name>A0AAD8JFN6_9APIA</name>
<dbReference type="AlphaFoldDB" id="A0AAD8JFN6"/>
<dbReference type="GO" id="GO:0016853">
    <property type="term" value="F:isomerase activity"/>
    <property type="evidence" value="ECO:0007669"/>
    <property type="project" value="UniProtKB-KW"/>
</dbReference>
<protein>
    <submittedName>
        <fullName evidence="2">Cyclophilin-like peptidyl-prolyl cis-trans isomerase family protein</fullName>
    </submittedName>
</protein>
<evidence type="ECO:0000313" key="2">
    <source>
        <dbReference type="EMBL" id="KAK1403477.1"/>
    </source>
</evidence>
<dbReference type="PANTHER" id="PTHR35121:SF4">
    <property type="entry name" value="SWIM-TYPE DOMAIN-CONTAINING PROTEIN"/>
    <property type="match status" value="1"/>
</dbReference>
<dbReference type="Proteomes" id="UP001237642">
    <property type="component" value="Unassembled WGS sequence"/>
</dbReference>
<keyword evidence="2" id="KW-0413">Isomerase</keyword>
<evidence type="ECO:0000313" key="1">
    <source>
        <dbReference type="EMBL" id="KAK1403474.1"/>
    </source>
</evidence>
<comment type="caution">
    <text evidence="2">The sequence shown here is derived from an EMBL/GenBank/DDBJ whole genome shotgun (WGS) entry which is preliminary data.</text>
</comment>
<reference evidence="2" key="1">
    <citation type="submission" date="2023-02" db="EMBL/GenBank/DDBJ databases">
        <title>Genome of toxic invasive species Heracleum sosnowskyi carries increased number of genes despite the absence of recent whole-genome duplications.</title>
        <authorList>
            <person name="Schelkunov M."/>
            <person name="Shtratnikova V."/>
            <person name="Makarenko M."/>
            <person name="Klepikova A."/>
            <person name="Omelchenko D."/>
            <person name="Novikova G."/>
            <person name="Obukhova E."/>
            <person name="Bogdanov V."/>
            <person name="Penin A."/>
            <person name="Logacheva M."/>
        </authorList>
    </citation>
    <scope>NUCLEOTIDE SEQUENCE</scope>
    <source>
        <strain evidence="2">Hsosn_3</strain>
        <tissue evidence="2">Leaf</tissue>
    </source>
</reference>
<dbReference type="PANTHER" id="PTHR35121">
    <property type="entry name" value="HOMEODOMAIN PROTEIN 8, PUTATIVE-RELATED"/>
    <property type="match status" value="1"/>
</dbReference>
<dbReference type="EMBL" id="JAUIZM010000001">
    <property type="protein sequence ID" value="KAK1403474.1"/>
    <property type="molecule type" value="Genomic_DNA"/>
</dbReference>
<evidence type="ECO:0000313" key="3">
    <source>
        <dbReference type="Proteomes" id="UP001237642"/>
    </source>
</evidence>
<keyword evidence="3" id="KW-1185">Reference proteome</keyword>
<sequence>MDVAAGHMMLQCAFDSSLSMSDMDIERRPYHRNCSCALHKQKDERPTACFKHGNVAFAKKHSWSDCSISTTAPKSALQSPFLCNLAGKTKEKYGLLFIRNKGTDGIVSSR</sequence>
<proteinExistence type="predicted"/>
<accession>A0AAD8JFN6</accession>
<organism evidence="2 3">
    <name type="scientific">Heracleum sosnowskyi</name>
    <dbReference type="NCBI Taxonomy" id="360622"/>
    <lineage>
        <taxon>Eukaryota</taxon>
        <taxon>Viridiplantae</taxon>
        <taxon>Streptophyta</taxon>
        <taxon>Embryophyta</taxon>
        <taxon>Tracheophyta</taxon>
        <taxon>Spermatophyta</taxon>
        <taxon>Magnoliopsida</taxon>
        <taxon>eudicotyledons</taxon>
        <taxon>Gunneridae</taxon>
        <taxon>Pentapetalae</taxon>
        <taxon>asterids</taxon>
        <taxon>campanulids</taxon>
        <taxon>Apiales</taxon>
        <taxon>Apiaceae</taxon>
        <taxon>Apioideae</taxon>
        <taxon>apioid superclade</taxon>
        <taxon>Tordylieae</taxon>
        <taxon>Tordyliinae</taxon>
        <taxon>Heracleum</taxon>
    </lineage>
</organism>